<dbReference type="Gene3D" id="3.40.630.30">
    <property type="match status" value="1"/>
</dbReference>
<evidence type="ECO:0000313" key="3">
    <source>
        <dbReference type="Proteomes" id="UP000284706"/>
    </source>
</evidence>
<keyword evidence="3" id="KW-1185">Reference proteome</keyword>
<evidence type="ECO:0000313" key="2">
    <source>
        <dbReference type="EMBL" id="PPQ66535.1"/>
    </source>
</evidence>
<dbReference type="InterPro" id="IPR000182">
    <property type="entry name" value="GNAT_dom"/>
</dbReference>
<dbReference type="PANTHER" id="PTHR43415:SF3">
    <property type="entry name" value="GNAT-FAMILY ACETYLTRANSFERASE"/>
    <property type="match status" value="1"/>
</dbReference>
<evidence type="ECO:0000259" key="1">
    <source>
        <dbReference type="Pfam" id="PF13302"/>
    </source>
</evidence>
<dbReference type="PANTHER" id="PTHR43415">
    <property type="entry name" value="SPERMIDINE N(1)-ACETYLTRANSFERASE"/>
    <property type="match status" value="1"/>
</dbReference>
<dbReference type="OrthoDB" id="64477at2759"/>
<sequence length="221" mass="25146">MTDHSAQARLITIRSLSPRARIILRSPKYSDVPSLTRRGNDPLCTRYVPGLRALQGKITNETNHKQVQRWRAESGIKAFFLVVVLLPEKESDDTEDATIGDTGLTPFDLTKKTAECGIMLNSGPSIRGKGYAVEALEMNFAFGFDHLKLETIYFDTLDENAAMRGLLEKRFRLSGQWNDEDKDWRYVATKEWWLERQTAAGEGRVEIEVEEEMLSDSERSS</sequence>
<accession>A0A409VJV4</accession>
<dbReference type="InParanoid" id="A0A409VJV4"/>
<dbReference type="GO" id="GO:0016747">
    <property type="term" value="F:acyltransferase activity, transferring groups other than amino-acyl groups"/>
    <property type="evidence" value="ECO:0007669"/>
    <property type="project" value="InterPro"/>
</dbReference>
<dbReference type="EMBL" id="NHYE01005628">
    <property type="protein sequence ID" value="PPQ66535.1"/>
    <property type="molecule type" value="Genomic_DNA"/>
</dbReference>
<dbReference type="AlphaFoldDB" id="A0A409VJV4"/>
<gene>
    <name evidence="2" type="ORF">CVT26_009508</name>
</gene>
<dbReference type="Proteomes" id="UP000284706">
    <property type="component" value="Unassembled WGS sequence"/>
</dbReference>
<organism evidence="2 3">
    <name type="scientific">Gymnopilus dilepis</name>
    <dbReference type="NCBI Taxonomy" id="231916"/>
    <lineage>
        <taxon>Eukaryota</taxon>
        <taxon>Fungi</taxon>
        <taxon>Dikarya</taxon>
        <taxon>Basidiomycota</taxon>
        <taxon>Agaricomycotina</taxon>
        <taxon>Agaricomycetes</taxon>
        <taxon>Agaricomycetidae</taxon>
        <taxon>Agaricales</taxon>
        <taxon>Agaricineae</taxon>
        <taxon>Hymenogastraceae</taxon>
        <taxon>Gymnopilus</taxon>
    </lineage>
</organism>
<dbReference type="SUPFAM" id="SSF55729">
    <property type="entry name" value="Acyl-CoA N-acyltransferases (Nat)"/>
    <property type="match status" value="1"/>
</dbReference>
<comment type="caution">
    <text evidence="2">The sequence shown here is derived from an EMBL/GenBank/DDBJ whole genome shotgun (WGS) entry which is preliminary data.</text>
</comment>
<proteinExistence type="predicted"/>
<dbReference type="Pfam" id="PF13302">
    <property type="entry name" value="Acetyltransf_3"/>
    <property type="match status" value="1"/>
</dbReference>
<reference evidence="2 3" key="1">
    <citation type="journal article" date="2018" name="Evol. Lett.">
        <title>Horizontal gene cluster transfer increased hallucinogenic mushroom diversity.</title>
        <authorList>
            <person name="Reynolds H.T."/>
            <person name="Vijayakumar V."/>
            <person name="Gluck-Thaler E."/>
            <person name="Korotkin H.B."/>
            <person name="Matheny P.B."/>
            <person name="Slot J.C."/>
        </authorList>
    </citation>
    <scope>NUCLEOTIDE SEQUENCE [LARGE SCALE GENOMIC DNA]</scope>
    <source>
        <strain evidence="2 3">SRW20</strain>
    </source>
</reference>
<feature type="domain" description="N-acetyltransferase" evidence="1">
    <location>
        <begin position="21"/>
        <end position="169"/>
    </location>
</feature>
<name>A0A409VJV4_9AGAR</name>
<dbReference type="InterPro" id="IPR016181">
    <property type="entry name" value="Acyl_CoA_acyltransferase"/>
</dbReference>
<protein>
    <recommendedName>
        <fullName evidence="1">N-acetyltransferase domain-containing protein</fullName>
    </recommendedName>
</protein>